<keyword evidence="1" id="KW-0472">Membrane</keyword>
<keyword evidence="1" id="KW-1133">Transmembrane helix</keyword>
<evidence type="ECO:0000256" key="1">
    <source>
        <dbReference type="SAM" id="Phobius"/>
    </source>
</evidence>
<dbReference type="EMBL" id="PHUJ01000003">
    <property type="protein sequence ID" value="PKB30502.1"/>
    <property type="molecule type" value="Genomic_DNA"/>
</dbReference>
<evidence type="ECO:0000313" key="2">
    <source>
        <dbReference type="EMBL" id="PKB30502.1"/>
    </source>
</evidence>
<proteinExistence type="predicted"/>
<accession>A0AA44ZP38</accession>
<comment type="caution">
    <text evidence="2">The sequence shown here is derived from an EMBL/GenBank/DDBJ whole genome shotgun (WGS) entry which is preliminary data.</text>
</comment>
<name>A0AA44ZP38_PSEA5</name>
<protein>
    <submittedName>
        <fullName evidence="2">Uncharacterized protein</fullName>
    </submittedName>
</protein>
<keyword evidence="1" id="KW-0812">Transmembrane</keyword>
<sequence>MTKNRQLVPMIGGAVPNLVNSSLTAVALVSGLYLATAVGRPVTGRLVER</sequence>
<reference evidence="2 3" key="1">
    <citation type="submission" date="2017-11" db="EMBL/GenBank/DDBJ databases">
        <title>Sequencing the genomes of 1000 actinobacteria strains.</title>
        <authorList>
            <person name="Klenk H.-P."/>
        </authorList>
    </citation>
    <scope>NUCLEOTIDE SEQUENCE [LARGE SCALE GENOMIC DNA]</scope>
    <source>
        <strain evidence="2 3">DSM 44104</strain>
    </source>
</reference>
<evidence type="ECO:0000313" key="3">
    <source>
        <dbReference type="Proteomes" id="UP000232453"/>
    </source>
</evidence>
<feature type="transmembrane region" description="Helical" evidence="1">
    <location>
        <begin position="20"/>
        <end position="39"/>
    </location>
</feature>
<dbReference type="RefSeq" id="WP_167409988.1">
    <property type="nucleotide sequence ID" value="NZ_JBICSI010000003.1"/>
</dbReference>
<organism evidence="2 3">
    <name type="scientific">Pseudonocardia alni</name>
    <name type="common">Amycolata alni</name>
    <dbReference type="NCBI Taxonomy" id="33907"/>
    <lineage>
        <taxon>Bacteria</taxon>
        <taxon>Bacillati</taxon>
        <taxon>Actinomycetota</taxon>
        <taxon>Actinomycetes</taxon>
        <taxon>Pseudonocardiales</taxon>
        <taxon>Pseudonocardiaceae</taxon>
        <taxon>Pseudonocardia</taxon>
    </lineage>
</organism>
<dbReference type="Proteomes" id="UP000232453">
    <property type="component" value="Unassembled WGS sequence"/>
</dbReference>
<dbReference type="AlphaFoldDB" id="A0AA44ZP38"/>
<gene>
    <name evidence="2" type="ORF">ATL51_2168</name>
</gene>